<name>A0A512L6N6_9PROT</name>
<reference evidence="1 2" key="1">
    <citation type="submission" date="2019-07" db="EMBL/GenBank/DDBJ databases">
        <title>Whole genome shotgun sequence of Thiobacillus plumbophilus NBRC 107929.</title>
        <authorList>
            <person name="Hosoyama A."/>
            <person name="Uohara A."/>
            <person name="Ohji S."/>
            <person name="Ichikawa N."/>
        </authorList>
    </citation>
    <scope>NUCLEOTIDE SEQUENCE [LARGE SCALE GENOMIC DNA]</scope>
    <source>
        <strain evidence="1 2">NBRC 107929</strain>
    </source>
</reference>
<comment type="caution">
    <text evidence="1">The sequence shown here is derived from an EMBL/GenBank/DDBJ whole genome shotgun (WGS) entry which is preliminary data.</text>
</comment>
<dbReference type="InterPro" id="IPR009778">
    <property type="entry name" value="ROF"/>
</dbReference>
<dbReference type="RefSeq" id="WP_223264517.1">
    <property type="nucleotide sequence ID" value="NZ_AP021884.1"/>
</dbReference>
<evidence type="ECO:0000313" key="1">
    <source>
        <dbReference type="EMBL" id="GEP30136.1"/>
    </source>
</evidence>
<dbReference type="Gene3D" id="2.30.30.400">
    <property type="entry name" value="Rof-like"/>
    <property type="match status" value="1"/>
</dbReference>
<evidence type="ECO:0008006" key="3">
    <source>
        <dbReference type="Google" id="ProtNLM"/>
    </source>
</evidence>
<dbReference type="InterPro" id="IPR038626">
    <property type="entry name" value="Rof-like_sf"/>
</dbReference>
<dbReference type="EMBL" id="BKAD01000011">
    <property type="protein sequence ID" value="GEP30136.1"/>
    <property type="molecule type" value="Genomic_DNA"/>
</dbReference>
<proteinExistence type="predicted"/>
<organism evidence="1 2">
    <name type="scientific">Sulfuriferula plumbiphila</name>
    <dbReference type="NCBI Taxonomy" id="171865"/>
    <lineage>
        <taxon>Bacteria</taxon>
        <taxon>Pseudomonadati</taxon>
        <taxon>Pseudomonadota</taxon>
        <taxon>Betaproteobacteria</taxon>
        <taxon>Nitrosomonadales</taxon>
        <taxon>Sulfuricellaceae</taxon>
        <taxon>Sulfuriferula</taxon>
    </lineage>
</organism>
<sequence length="90" mass="10213">MIAGGAYQPIACAQHERLEFAVLRRIPLWLHYLAEDGQEHEASVMPLDVQTRQSGEWLVMRYADGSTGELRLDHLQYFEERPSAGGSDKI</sequence>
<dbReference type="Pfam" id="PF07073">
    <property type="entry name" value="ROF"/>
    <property type="match status" value="1"/>
</dbReference>
<dbReference type="SUPFAM" id="SSF101744">
    <property type="entry name" value="Rof/RNase P subunit-like"/>
    <property type="match status" value="1"/>
</dbReference>
<gene>
    <name evidence="1" type="ORF">TPL01_12740</name>
</gene>
<evidence type="ECO:0000313" key="2">
    <source>
        <dbReference type="Proteomes" id="UP000321337"/>
    </source>
</evidence>
<dbReference type="Proteomes" id="UP000321337">
    <property type="component" value="Unassembled WGS sequence"/>
</dbReference>
<dbReference type="InterPro" id="IPR023534">
    <property type="entry name" value="Rof/RNase_P-like"/>
</dbReference>
<accession>A0A512L6N6</accession>
<dbReference type="AlphaFoldDB" id="A0A512L6N6"/>
<protein>
    <recommendedName>
        <fullName evidence="3">Transcriptional antiterminator, Rof</fullName>
    </recommendedName>
</protein>
<keyword evidence="2" id="KW-1185">Reference proteome</keyword>